<proteinExistence type="predicted"/>
<keyword evidence="3" id="KW-1185">Reference proteome</keyword>
<reference evidence="3" key="1">
    <citation type="journal article" date="2019" name="Int. J. Syst. Evol. Microbiol.">
        <title>The Global Catalogue of Microorganisms (GCM) 10K type strain sequencing project: providing services to taxonomists for standard genome sequencing and annotation.</title>
        <authorList>
            <consortium name="The Broad Institute Genomics Platform"/>
            <consortium name="The Broad Institute Genome Sequencing Center for Infectious Disease"/>
            <person name="Wu L."/>
            <person name="Ma J."/>
        </authorList>
    </citation>
    <scope>NUCLEOTIDE SEQUENCE [LARGE SCALE GENOMIC DNA]</scope>
    <source>
        <strain evidence="3">CCUG 49560</strain>
    </source>
</reference>
<gene>
    <name evidence="2" type="ORF">ACFO8L_18020</name>
</gene>
<evidence type="ECO:0000256" key="1">
    <source>
        <dbReference type="SAM" id="Phobius"/>
    </source>
</evidence>
<evidence type="ECO:0000313" key="2">
    <source>
        <dbReference type="EMBL" id="MFC4587994.1"/>
    </source>
</evidence>
<keyword evidence="1" id="KW-0812">Transmembrane</keyword>
<organism evidence="2 3">
    <name type="scientific">Sphaerisporangium corydalis</name>
    <dbReference type="NCBI Taxonomy" id="1441875"/>
    <lineage>
        <taxon>Bacteria</taxon>
        <taxon>Bacillati</taxon>
        <taxon>Actinomycetota</taxon>
        <taxon>Actinomycetes</taxon>
        <taxon>Streptosporangiales</taxon>
        <taxon>Streptosporangiaceae</taxon>
        <taxon>Sphaerisporangium</taxon>
    </lineage>
</organism>
<evidence type="ECO:0000313" key="3">
    <source>
        <dbReference type="Proteomes" id="UP001595891"/>
    </source>
</evidence>
<protein>
    <submittedName>
        <fullName evidence="2">Uncharacterized protein</fullName>
    </submittedName>
</protein>
<accession>A0ABV9EIC3</accession>
<keyword evidence="1" id="KW-0472">Membrane</keyword>
<comment type="caution">
    <text evidence="2">The sequence shown here is derived from an EMBL/GenBank/DDBJ whole genome shotgun (WGS) entry which is preliminary data.</text>
</comment>
<name>A0ABV9EIC3_9ACTN</name>
<dbReference type="RefSeq" id="WP_262840766.1">
    <property type="nucleotide sequence ID" value="NZ_JANZYP010000002.1"/>
</dbReference>
<dbReference type="EMBL" id="JBHSFN010000010">
    <property type="protein sequence ID" value="MFC4587994.1"/>
    <property type="molecule type" value="Genomic_DNA"/>
</dbReference>
<keyword evidence="1" id="KW-1133">Transmembrane helix</keyword>
<feature type="transmembrane region" description="Helical" evidence="1">
    <location>
        <begin position="9"/>
        <end position="30"/>
    </location>
</feature>
<sequence>METSNAGRSLLRTILAGLASSLTWIGYLHWTDPHGPGSPADDESWADDFVIHPLDRW</sequence>
<dbReference type="Proteomes" id="UP001595891">
    <property type="component" value="Unassembled WGS sequence"/>
</dbReference>